<evidence type="ECO:0000313" key="3">
    <source>
        <dbReference type="EMBL" id="WOK06602.1"/>
    </source>
</evidence>
<dbReference type="Gene3D" id="2.40.128.110">
    <property type="entry name" value="Lipid/polyisoprenoid-binding, YceI-like"/>
    <property type="match status" value="1"/>
</dbReference>
<dbReference type="InterPro" id="IPR007372">
    <property type="entry name" value="Lipid/polyisoprenoid-bd_YceI"/>
</dbReference>
<evidence type="ECO:0000313" key="4">
    <source>
        <dbReference type="Proteomes" id="UP001302349"/>
    </source>
</evidence>
<gene>
    <name evidence="3" type="ORF">RT717_26355</name>
</gene>
<proteinExistence type="predicted"/>
<dbReference type="EMBL" id="CP136051">
    <property type="protein sequence ID" value="WOK06602.1"/>
    <property type="molecule type" value="Genomic_DNA"/>
</dbReference>
<dbReference type="InterPro" id="IPR036761">
    <property type="entry name" value="TTHA0802/YceI-like_sf"/>
</dbReference>
<protein>
    <submittedName>
        <fullName evidence="3">YceI family protein</fullName>
    </submittedName>
</protein>
<name>A0ABZ0INH7_9BACT</name>
<feature type="signal peptide" evidence="1">
    <location>
        <begin position="1"/>
        <end position="22"/>
    </location>
</feature>
<dbReference type="RefSeq" id="WP_317489316.1">
    <property type="nucleotide sequence ID" value="NZ_CP136051.1"/>
</dbReference>
<accession>A0ABZ0INH7</accession>
<evidence type="ECO:0000259" key="2">
    <source>
        <dbReference type="SMART" id="SM00867"/>
    </source>
</evidence>
<keyword evidence="1" id="KW-0732">Signal</keyword>
<dbReference type="PANTHER" id="PTHR34406:SF1">
    <property type="entry name" value="PROTEIN YCEI"/>
    <property type="match status" value="1"/>
</dbReference>
<reference evidence="3 4" key="1">
    <citation type="journal article" date="2023" name="Microbiol. Resour. Announc.">
        <title>Complete Genome Sequence of Imperialibacter roseus strain P4T.</title>
        <authorList>
            <person name="Tizabi D.R."/>
            <person name="Bachvaroff T."/>
            <person name="Hill R.T."/>
        </authorList>
    </citation>
    <scope>NUCLEOTIDE SEQUENCE [LARGE SCALE GENOMIC DNA]</scope>
    <source>
        <strain evidence="3 4">P4T</strain>
    </source>
</reference>
<dbReference type="PANTHER" id="PTHR34406">
    <property type="entry name" value="PROTEIN YCEI"/>
    <property type="match status" value="1"/>
</dbReference>
<evidence type="ECO:0000256" key="1">
    <source>
        <dbReference type="SAM" id="SignalP"/>
    </source>
</evidence>
<feature type="domain" description="Lipid/polyisoprenoid-binding YceI-like" evidence="2">
    <location>
        <begin position="26"/>
        <end position="199"/>
    </location>
</feature>
<keyword evidence="4" id="KW-1185">Reference proteome</keyword>
<organism evidence="3 4">
    <name type="scientific">Imperialibacter roseus</name>
    <dbReference type="NCBI Taxonomy" id="1324217"/>
    <lineage>
        <taxon>Bacteria</taxon>
        <taxon>Pseudomonadati</taxon>
        <taxon>Bacteroidota</taxon>
        <taxon>Cytophagia</taxon>
        <taxon>Cytophagales</taxon>
        <taxon>Flammeovirgaceae</taxon>
        <taxon>Imperialibacter</taxon>
    </lineage>
</organism>
<dbReference type="Proteomes" id="UP001302349">
    <property type="component" value="Chromosome"/>
</dbReference>
<feature type="chain" id="PRO_5047274467" evidence="1">
    <location>
        <begin position="23"/>
        <end position="200"/>
    </location>
</feature>
<sequence>MKRTHPILLAVAFLAIFSHSYGQNSDLKVSKSSEMSISGTSTLHSWTCNVTDVSGTVKVDEKILKKGEFKKGDKIAAVSITVPVLSIKSERGETMEQKMYNALKYEENPNITFSLTDNQITSPGKETFAVEAKGNLTIAGKTKGIALPVAGKRDASGKYSFEGSYKLNMKDYDMEPPTAMFGQIVTGEEVEISFKLIVED</sequence>
<dbReference type="SMART" id="SM00867">
    <property type="entry name" value="YceI"/>
    <property type="match status" value="1"/>
</dbReference>
<dbReference type="Pfam" id="PF04264">
    <property type="entry name" value="YceI"/>
    <property type="match status" value="1"/>
</dbReference>
<dbReference type="SUPFAM" id="SSF101874">
    <property type="entry name" value="YceI-like"/>
    <property type="match status" value="1"/>
</dbReference>